<dbReference type="EMBL" id="JABEQO010000023">
    <property type="protein sequence ID" value="MBB2165961.1"/>
    <property type="molecule type" value="Genomic_DNA"/>
</dbReference>
<name>A0A7W4IN61_9PROT</name>
<proteinExistence type="predicted"/>
<feature type="region of interest" description="Disordered" evidence="1">
    <location>
        <begin position="34"/>
        <end position="55"/>
    </location>
</feature>
<dbReference type="Proteomes" id="UP000540490">
    <property type="component" value="Unassembled WGS sequence"/>
</dbReference>
<evidence type="ECO:0000313" key="4">
    <source>
        <dbReference type="Proteomes" id="UP000540490"/>
    </source>
</evidence>
<evidence type="ECO:0000256" key="1">
    <source>
        <dbReference type="SAM" id="MobiDB-lite"/>
    </source>
</evidence>
<keyword evidence="4" id="KW-1185">Reference proteome</keyword>
<dbReference type="Proteomes" id="UP000561077">
    <property type="component" value="Unassembled WGS sequence"/>
</dbReference>
<dbReference type="EMBL" id="JABEQN010000023">
    <property type="protein sequence ID" value="MBB2195098.1"/>
    <property type="molecule type" value="Genomic_DNA"/>
</dbReference>
<gene>
    <name evidence="3" type="ORF">HLH25_15955</name>
    <name evidence="2" type="ORF">HLH26_15770</name>
</gene>
<evidence type="ECO:0000313" key="2">
    <source>
        <dbReference type="EMBL" id="MBB2165961.1"/>
    </source>
</evidence>
<organism evidence="2 5">
    <name type="scientific">Gluconacetobacter dulcium</name>
    <dbReference type="NCBI Taxonomy" id="2729096"/>
    <lineage>
        <taxon>Bacteria</taxon>
        <taxon>Pseudomonadati</taxon>
        <taxon>Pseudomonadota</taxon>
        <taxon>Alphaproteobacteria</taxon>
        <taxon>Acetobacterales</taxon>
        <taxon>Acetobacteraceae</taxon>
        <taxon>Gluconacetobacter</taxon>
    </lineage>
</organism>
<accession>A0A7W4IN61</accession>
<comment type="caution">
    <text evidence="2">The sequence shown here is derived from an EMBL/GenBank/DDBJ whole genome shotgun (WGS) entry which is preliminary data.</text>
</comment>
<reference evidence="4 5" key="1">
    <citation type="submission" date="2020-04" db="EMBL/GenBank/DDBJ databases">
        <title>Description of novel Gluconacetobacter.</title>
        <authorList>
            <person name="Sombolestani A."/>
        </authorList>
    </citation>
    <scope>NUCLEOTIDE SEQUENCE [LARGE SCALE GENOMIC DNA]</scope>
    <source>
        <strain evidence="3 4">LMG 1728</strain>
        <strain evidence="2 5">LMG 1731</strain>
    </source>
</reference>
<sequence length="69" mass="7184">MVEIHRLQGSLARVLCGLIDQNLPHGLLDQVLESDFESGGEGESGHTASPADGAEASTLFITKATSFSA</sequence>
<dbReference type="AlphaFoldDB" id="A0A7W4IN61"/>
<evidence type="ECO:0000313" key="5">
    <source>
        <dbReference type="Proteomes" id="UP000561077"/>
    </source>
</evidence>
<protein>
    <submittedName>
        <fullName evidence="2">Uncharacterized protein</fullName>
    </submittedName>
</protein>
<evidence type="ECO:0000313" key="3">
    <source>
        <dbReference type="EMBL" id="MBB2195098.1"/>
    </source>
</evidence>